<evidence type="ECO:0000259" key="1">
    <source>
        <dbReference type="Pfam" id="PF02627"/>
    </source>
</evidence>
<dbReference type="InterPro" id="IPR029032">
    <property type="entry name" value="AhpD-like"/>
</dbReference>
<evidence type="ECO:0000313" key="3">
    <source>
        <dbReference type="Proteomes" id="UP000484885"/>
    </source>
</evidence>
<sequence>MAHLEPLPAEAVPELAETFRQFENILGFVPNSLLTMQRCPEIVKGFGALTAAVMNPRGRVDPGFKRLLAHFASRAAGCQYCQAHSLLAAGISGVPEDKVQAVWDYQTSPLYSEAERAALDFALAAGAVPNEVDEALMSRMKAHWSEDQIVELLAAICLYGFLNRWNDSMATELEEAPRRLGEELLASGGWTGGRHLKRGE</sequence>
<dbReference type="PANTHER" id="PTHR35446">
    <property type="entry name" value="SI:CH211-175M2.5"/>
    <property type="match status" value="1"/>
</dbReference>
<organism evidence="2 3">
    <name type="scientific">Wenzhouxiangella limi</name>
    <dbReference type="NCBI Taxonomy" id="2707351"/>
    <lineage>
        <taxon>Bacteria</taxon>
        <taxon>Pseudomonadati</taxon>
        <taxon>Pseudomonadota</taxon>
        <taxon>Gammaproteobacteria</taxon>
        <taxon>Chromatiales</taxon>
        <taxon>Wenzhouxiangellaceae</taxon>
        <taxon>Wenzhouxiangella</taxon>
    </lineage>
</organism>
<dbReference type="InterPro" id="IPR003779">
    <property type="entry name" value="CMD-like"/>
</dbReference>
<feature type="domain" description="Carboxymuconolactone decarboxylase-like" evidence="1">
    <location>
        <begin position="40"/>
        <end position="122"/>
    </location>
</feature>
<comment type="caution">
    <text evidence="2">The sequence shown here is derived from an EMBL/GenBank/DDBJ whole genome shotgun (WGS) entry which is preliminary data.</text>
</comment>
<dbReference type="EMBL" id="JAAGSC010000041">
    <property type="protein sequence ID" value="NDY96085.1"/>
    <property type="molecule type" value="Genomic_DNA"/>
</dbReference>
<dbReference type="PANTHER" id="PTHR35446:SF2">
    <property type="entry name" value="CARBOXYMUCONOLACTONE DECARBOXYLASE-LIKE DOMAIN-CONTAINING PROTEIN"/>
    <property type="match status" value="1"/>
</dbReference>
<dbReference type="AlphaFoldDB" id="A0A845V830"/>
<accession>A0A845V830</accession>
<keyword evidence="3" id="KW-1185">Reference proteome</keyword>
<evidence type="ECO:0000313" key="2">
    <source>
        <dbReference type="EMBL" id="NDY96085.1"/>
    </source>
</evidence>
<dbReference type="GO" id="GO:0051920">
    <property type="term" value="F:peroxiredoxin activity"/>
    <property type="evidence" value="ECO:0007669"/>
    <property type="project" value="InterPro"/>
</dbReference>
<dbReference type="RefSeq" id="WP_164211463.1">
    <property type="nucleotide sequence ID" value="NZ_JAAGSC010000041.1"/>
</dbReference>
<dbReference type="Proteomes" id="UP000484885">
    <property type="component" value="Unassembled WGS sequence"/>
</dbReference>
<reference evidence="2 3" key="1">
    <citation type="submission" date="2020-02" db="EMBL/GenBank/DDBJ databases">
        <authorList>
            <person name="Zhang X.-Y."/>
        </authorList>
    </citation>
    <scope>NUCLEOTIDE SEQUENCE [LARGE SCALE GENOMIC DNA]</scope>
    <source>
        <strain evidence="2 3">C33</strain>
    </source>
</reference>
<proteinExistence type="predicted"/>
<name>A0A845V830_9GAMM</name>
<dbReference type="SUPFAM" id="SSF69118">
    <property type="entry name" value="AhpD-like"/>
    <property type="match status" value="1"/>
</dbReference>
<protein>
    <submittedName>
        <fullName evidence="2">Carboxymuconolactone decarboxylase family protein</fullName>
    </submittedName>
</protein>
<dbReference type="Pfam" id="PF02627">
    <property type="entry name" value="CMD"/>
    <property type="match status" value="1"/>
</dbReference>
<gene>
    <name evidence="2" type="ORF">G3I74_10120</name>
</gene>
<dbReference type="Gene3D" id="1.20.1290.10">
    <property type="entry name" value="AhpD-like"/>
    <property type="match status" value="1"/>
</dbReference>